<evidence type="ECO:0000259" key="2">
    <source>
        <dbReference type="Pfam" id="PF13963"/>
    </source>
</evidence>
<dbReference type="Pfam" id="PF13963">
    <property type="entry name" value="Transpos_assoc"/>
    <property type="match status" value="1"/>
</dbReference>
<dbReference type="InterPro" id="IPR004242">
    <property type="entry name" value="Transposase_21"/>
</dbReference>
<feature type="region of interest" description="Disordered" evidence="1">
    <location>
        <begin position="385"/>
        <end position="426"/>
    </location>
</feature>
<evidence type="ECO:0000256" key="1">
    <source>
        <dbReference type="SAM" id="MobiDB-lite"/>
    </source>
</evidence>
<dbReference type="EMBL" id="CP144700">
    <property type="protein sequence ID" value="WVZ21880.1"/>
    <property type="molecule type" value="Genomic_DNA"/>
</dbReference>
<dbReference type="Pfam" id="PF02992">
    <property type="entry name" value="Transposase_21"/>
    <property type="match status" value="1"/>
</dbReference>
<dbReference type="PANTHER" id="PTHR10775:SF182">
    <property type="entry name" value="TRANSPOSON, EN_SPM-LIKE, TRANSPOSASE-ASSOCIATED DOMAIN PROTEIN-RELATED"/>
    <property type="match status" value="1"/>
</dbReference>
<reference evidence="3 4" key="1">
    <citation type="journal article" date="2023" name="Life. Sci Alliance">
        <title>Evolutionary insights into 3D genome organization and epigenetic landscape of Vigna mungo.</title>
        <authorList>
            <person name="Junaid A."/>
            <person name="Singh B."/>
            <person name="Bhatia S."/>
        </authorList>
    </citation>
    <scope>NUCLEOTIDE SEQUENCE [LARGE SCALE GENOMIC DNA]</scope>
    <source>
        <strain evidence="3">Urdbean</strain>
    </source>
</reference>
<dbReference type="Proteomes" id="UP001374535">
    <property type="component" value="Chromosome 1"/>
</dbReference>
<protein>
    <recommendedName>
        <fullName evidence="2">Transposase-associated domain-containing protein</fullName>
    </recommendedName>
</protein>
<dbReference type="PANTHER" id="PTHR10775">
    <property type="entry name" value="OS08G0208400 PROTEIN"/>
    <property type="match status" value="1"/>
</dbReference>
<feature type="domain" description="Transposase-associated" evidence="2">
    <location>
        <begin position="3"/>
        <end position="76"/>
    </location>
</feature>
<name>A0AAQ3P6H0_VIGMU</name>
<evidence type="ECO:0000313" key="4">
    <source>
        <dbReference type="Proteomes" id="UP001374535"/>
    </source>
</evidence>
<keyword evidence="4" id="KW-1185">Reference proteome</keyword>
<accession>A0AAQ3P6H0</accession>
<evidence type="ECO:0000313" key="3">
    <source>
        <dbReference type="EMBL" id="WVZ21880.1"/>
    </source>
</evidence>
<dbReference type="InterPro" id="IPR029480">
    <property type="entry name" value="Transpos_assoc"/>
</dbReference>
<gene>
    <name evidence="3" type="ORF">V8G54_000424</name>
</gene>
<proteinExistence type="predicted"/>
<organism evidence="3 4">
    <name type="scientific">Vigna mungo</name>
    <name type="common">Black gram</name>
    <name type="synonym">Phaseolus mungo</name>
    <dbReference type="NCBI Taxonomy" id="3915"/>
    <lineage>
        <taxon>Eukaryota</taxon>
        <taxon>Viridiplantae</taxon>
        <taxon>Streptophyta</taxon>
        <taxon>Embryophyta</taxon>
        <taxon>Tracheophyta</taxon>
        <taxon>Spermatophyta</taxon>
        <taxon>Magnoliopsida</taxon>
        <taxon>eudicotyledons</taxon>
        <taxon>Gunneridae</taxon>
        <taxon>Pentapetalae</taxon>
        <taxon>rosids</taxon>
        <taxon>fabids</taxon>
        <taxon>Fabales</taxon>
        <taxon>Fabaceae</taxon>
        <taxon>Papilionoideae</taxon>
        <taxon>50 kb inversion clade</taxon>
        <taxon>NPAAA clade</taxon>
        <taxon>indigoferoid/millettioid clade</taxon>
        <taxon>Phaseoleae</taxon>
        <taxon>Vigna</taxon>
    </lineage>
</organism>
<sequence length="580" mass="66238">MDRSWINCKRTSEEYERGVEQFIEFATRNVPDNNGRFYCPCVNCLNERRLPIAVIREHVLCDGIPKSYTKWTWHGEIVEVPITHVSETEVEEVDFVMEDGLDDAELPLYSGCIKYTRLSAILKLFNVKARNGWRDKSFTELLELVSDILPEGNTMPTSNYDAKKILCPMGMEYKKIHACPNDCVLYRNEYEKLHQCPHCGLSRYKQKDAKVLWYLPIIPRFKRLFANVKDAKLVRWHADERKRDGQIRHPADCSQWQTIDSMFPYFGNDPRNLRLALATDGMNPYSNLSSRHSTWPVMLVIYNLPPWLCMKRKYIMLSLMVSGPRQLGNDIDVYLSPLVEDLKMLWEEGVDVFDGYTSSTFKLHAMLFCTINDFPAYGNLSGRHMSPSTKAWKETPDDQSDLISPPPRHDKWKRARTKPSGEYTSEETRLIAERIDDLVEKISKGSFTQQGREDILATAIGSPEHPGYVRGVGGGVGIKQFFSGTTRKVTLAQLSESDKNALRNEFKKELFPQLRDELLSEIKSEIASLGLAVQGPPKETPPIVASTKGSCPLHEESGDGVDVPVDCELYIDDPPGIWWP</sequence>
<dbReference type="AlphaFoldDB" id="A0AAQ3P6H0"/>